<evidence type="ECO:0000259" key="13">
    <source>
        <dbReference type="SMART" id="SM00409"/>
    </source>
</evidence>
<accession>A0A7N9DBY6</accession>
<evidence type="ECO:0000256" key="9">
    <source>
        <dbReference type="ARBA" id="ARBA00023180"/>
    </source>
</evidence>
<dbReference type="GO" id="GO:0002764">
    <property type="term" value="P:immune response-regulating signaling pathway"/>
    <property type="evidence" value="ECO:0007669"/>
    <property type="project" value="TreeGrafter"/>
</dbReference>
<dbReference type="Ensembl" id="ENSMFAT00000091879.1">
    <property type="protein sequence ID" value="ENSMFAP00000062743.1"/>
    <property type="gene ID" value="ENSMFAG00000047905.1"/>
</dbReference>
<dbReference type="FunFam" id="2.60.40.10:FF:000049">
    <property type="entry name" value="Leukocyte immunoglobulin-like receptor subfamily B member 1"/>
    <property type="match status" value="1"/>
</dbReference>
<keyword evidence="6 12" id="KW-1133">Transmembrane helix</keyword>
<evidence type="ECO:0000256" key="4">
    <source>
        <dbReference type="ARBA" id="ARBA00022729"/>
    </source>
</evidence>
<keyword evidence="8" id="KW-0675">Receptor</keyword>
<comment type="similarity">
    <text evidence="2">Belongs to the immunoglobulin superfamily.</text>
</comment>
<feature type="compositionally biased region" description="Low complexity" evidence="11">
    <location>
        <begin position="288"/>
        <end position="303"/>
    </location>
</feature>
<reference evidence="14" key="2">
    <citation type="submission" date="2025-09" db="UniProtKB">
        <authorList>
            <consortium name="Ensembl"/>
        </authorList>
    </citation>
    <scope>IDENTIFICATION</scope>
</reference>
<feature type="transmembrane region" description="Helical" evidence="12">
    <location>
        <begin position="308"/>
        <end position="328"/>
    </location>
</feature>
<dbReference type="PANTHER" id="PTHR11738:SF168">
    <property type="entry name" value="IMMUNOGLOBULIN SUBTYPE DOMAIN-CONTAINING PROTEIN-RELATED"/>
    <property type="match status" value="1"/>
</dbReference>
<dbReference type="GO" id="GO:0005886">
    <property type="term" value="C:plasma membrane"/>
    <property type="evidence" value="ECO:0007669"/>
    <property type="project" value="UniProtKB-SubCell"/>
</dbReference>
<dbReference type="AlphaFoldDB" id="A0A7N9DBY6"/>
<keyword evidence="4" id="KW-0732">Signal</keyword>
<dbReference type="InterPro" id="IPR013151">
    <property type="entry name" value="Immunoglobulin_dom"/>
</dbReference>
<organism evidence="14 15">
    <name type="scientific">Macaca fascicularis</name>
    <name type="common">Crab-eating macaque</name>
    <name type="synonym">Cynomolgus monkey</name>
    <dbReference type="NCBI Taxonomy" id="9541"/>
    <lineage>
        <taxon>Eukaryota</taxon>
        <taxon>Metazoa</taxon>
        <taxon>Chordata</taxon>
        <taxon>Craniata</taxon>
        <taxon>Vertebrata</taxon>
        <taxon>Euteleostomi</taxon>
        <taxon>Mammalia</taxon>
        <taxon>Eutheria</taxon>
        <taxon>Euarchontoglires</taxon>
        <taxon>Primates</taxon>
        <taxon>Haplorrhini</taxon>
        <taxon>Catarrhini</taxon>
        <taxon>Cercopithecidae</taxon>
        <taxon>Cercopithecinae</taxon>
        <taxon>Macaca</taxon>
    </lineage>
</organism>
<dbReference type="InterPro" id="IPR050412">
    <property type="entry name" value="Ig-like_Receptors_ImmuneReg"/>
</dbReference>
<dbReference type="InterPro" id="IPR013783">
    <property type="entry name" value="Ig-like_fold"/>
</dbReference>
<dbReference type="InterPro" id="IPR003599">
    <property type="entry name" value="Ig_sub"/>
</dbReference>
<keyword evidence="15" id="KW-1185">Reference proteome</keyword>
<dbReference type="Pfam" id="PF00047">
    <property type="entry name" value="ig"/>
    <property type="match status" value="1"/>
</dbReference>
<evidence type="ECO:0000313" key="14">
    <source>
        <dbReference type="Ensembl" id="ENSMFAP00000062743.1"/>
    </source>
</evidence>
<evidence type="ECO:0000256" key="8">
    <source>
        <dbReference type="ARBA" id="ARBA00023170"/>
    </source>
</evidence>
<evidence type="ECO:0000256" key="2">
    <source>
        <dbReference type="ARBA" id="ARBA00008637"/>
    </source>
</evidence>
<dbReference type="SUPFAM" id="SSF48726">
    <property type="entry name" value="Immunoglobulin"/>
    <property type="match status" value="3"/>
</dbReference>
<dbReference type="FunFam" id="2.60.40.10:FF:000033">
    <property type="entry name" value="Killer cell immunoglobulin-like receptor"/>
    <property type="match status" value="1"/>
</dbReference>
<keyword evidence="9" id="KW-0325">Glycoprotein</keyword>
<name>A0A7N9DBY6_MACFA</name>
<evidence type="ECO:0000256" key="3">
    <source>
        <dbReference type="ARBA" id="ARBA00022692"/>
    </source>
</evidence>
<evidence type="ECO:0000256" key="7">
    <source>
        <dbReference type="ARBA" id="ARBA00023157"/>
    </source>
</evidence>
<keyword evidence="5" id="KW-0677">Repeat</keyword>
<feature type="domain" description="Immunoglobulin" evidence="13">
    <location>
        <begin position="102"/>
        <end position="182"/>
    </location>
</feature>
<comment type="subcellular location">
    <subcellularLocation>
        <location evidence="1">Cell membrane</location>
        <topology evidence="1">Single-pass type I membrane protein</topology>
    </subcellularLocation>
</comment>
<dbReference type="Proteomes" id="UP000233100">
    <property type="component" value="Unplaced"/>
</dbReference>
<protein>
    <recommendedName>
        <fullName evidence="13">Immunoglobulin domain-containing protein</fullName>
    </recommendedName>
</protein>
<keyword evidence="12" id="KW-0472">Membrane</keyword>
<dbReference type="PANTHER" id="PTHR11738">
    <property type="entry name" value="MHC CLASS I NK CELL RECEPTOR"/>
    <property type="match status" value="1"/>
</dbReference>
<reference evidence="14" key="1">
    <citation type="submission" date="2025-08" db="UniProtKB">
        <authorList>
            <consortium name="Ensembl"/>
        </authorList>
    </citation>
    <scope>IDENTIFICATION</scope>
</reference>
<evidence type="ECO:0000256" key="11">
    <source>
        <dbReference type="SAM" id="MobiDB-lite"/>
    </source>
</evidence>
<feature type="domain" description="Immunoglobulin" evidence="13">
    <location>
        <begin position="202"/>
        <end position="285"/>
    </location>
</feature>
<evidence type="ECO:0000256" key="10">
    <source>
        <dbReference type="ARBA" id="ARBA00023319"/>
    </source>
</evidence>
<dbReference type="Gene3D" id="2.60.40.10">
    <property type="entry name" value="Immunoglobulins"/>
    <property type="match status" value="3"/>
</dbReference>
<dbReference type="SMART" id="SM00409">
    <property type="entry name" value="IG"/>
    <property type="match status" value="3"/>
</dbReference>
<dbReference type="InterPro" id="IPR036179">
    <property type="entry name" value="Ig-like_dom_sf"/>
</dbReference>
<dbReference type="GeneTree" id="ENSGT01150000286974"/>
<evidence type="ECO:0000256" key="12">
    <source>
        <dbReference type="SAM" id="Phobius"/>
    </source>
</evidence>
<keyword evidence="3 12" id="KW-0812">Transmembrane</keyword>
<sequence length="353" mass="38540">GEPPCLPAQLLVAPGGHVTLRCYYRDGLNNFTNFTLYKDDRSHVPIFHSRIFQESFLMGPVTPHTRDLQMSGSYPHSPLSRRLLNSQPLFLGVHRKPSLLALPGPLVKSGETVTLQCSSDIVFGHFFLHSEVTFEELLHLVGELHGGGSQANYSINSMTSDLAGTYRCYGSVTHCPYVLSAPSDPLDIVITGLYEKPSLSAQPGPTVQAGENVTLSCSSQISLDHLSREGRLVNLVSAVQANGTFQADFPLGPATHGGTYRCFGSFRTTPYQWSDPSDPLPVSVTGNPSRSRPSPTEPSSKTSIPRHLHVLIGTSVVMILFTIFFFLLHRWCSNKKTLSQNRLHSSNVPAAGI</sequence>
<keyword evidence="7" id="KW-1015">Disulfide bond</keyword>
<feature type="domain" description="Immunoglobulin" evidence="13">
    <location>
        <begin position="7"/>
        <end position="94"/>
    </location>
</feature>
<evidence type="ECO:0000256" key="6">
    <source>
        <dbReference type="ARBA" id="ARBA00022989"/>
    </source>
</evidence>
<proteinExistence type="inferred from homology"/>
<evidence type="ECO:0000256" key="5">
    <source>
        <dbReference type="ARBA" id="ARBA00022737"/>
    </source>
</evidence>
<evidence type="ECO:0000256" key="1">
    <source>
        <dbReference type="ARBA" id="ARBA00004251"/>
    </source>
</evidence>
<evidence type="ECO:0000313" key="15">
    <source>
        <dbReference type="Proteomes" id="UP000233100"/>
    </source>
</evidence>
<feature type="region of interest" description="Disordered" evidence="11">
    <location>
        <begin position="277"/>
        <end position="303"/>
    </location>
</feature>
<keyword evidence="10" id="KW-0393">Immunoglobulin domain</keyword>